<feature type="transmembrane region" description="Helical" evidence="1">
    <location>
        <begin position="102"/>
        <end position="122"/>
    </location>
</feature>
<keyword evidence="3" id="KW-1185">Reference proteome</keyword>
<keyword evidence="1" id="KW-1133">Transmembrane helix</keyword>
<keyword evidence="1" id="KW-0812">Transmembrane</keyword>
<name>A0ABP7U2A1_9BACT</name>
<gene>
    <name evidence="2" type="ORF">GCM10022409_19050</name>
</gene>
<feature type="transmembrane region" description="Helical" evidence="1">
    <location>
        <begin position="72"/>
        <end position="90"/>
    </location>
</feature>
<comment type="caution">
    <text evidence="2">The sequence shown here is derived from an EMBL/GenBank/DDBJ whole genome shotgun (WGS) entry which is preliminary data.</text>
</comment>
<evidence type="ECO:0000256" key="1">
    <source>
        <dbReference type="SAM" id="Phobius"/>
    </source>
</evidence>
<evidence type="ECO:0000313" key="3">
    <source>
        <dbReference type="Proteomes" id="UP001501469"/>
    </source>
</evidence>
<reference evidence="3" key="1">
    <citation type="journal article" date="2019" name="Int. J. Syst. Evol. Microbiol.">
        <title>The Global Catalogue of Microorganisms (GCM) 10K type strain sequencing project: providing services to taxonomists for standard genome sequencing and annotation.</title>
        <authorList>
            <consortium name="The Broad Institute Genomics Platform"/>
            <consortium name="The Broad Institute Genome Sequencing Center for Infectious Disease"/>
            <person name="Wu L."/>
            <person name="Ma J."/>
        </authorList>
    </citation>
    <scope>NUCLEOTIDE SEQUENCE [LARGE SCALE GENOMIC DNA]</scope>
    <source>
        <strain evidence="3">JCM 17225</strain>
    </source>
</reference>
<dbReference type="Proteomes" id="UP001501469">
    <property type="component" value="Unassembled WGS sequence"/>
</dbReference>
<evidence type="ECO:0008006" key="4">
    <source>
        <dbReference type="Google" id="ProtNLM"/>
    </source>
</evidence>
<proteinExistence type="predicted"/>
<feature type="transmembrane region" description="Helical" evidence="1">
    <location>
        <begin position="43"/>
        <end position="66"/>
    </location>
</feature>
<sequence>MHRDEFEAVGLTQHRDTEDWIVCDTGLVYQLVASRGETTTYRLAVGMALAAGFLLIWINAAVGLIGSEGNPANLLYAGVLAVALIGALLARFRPVGMARAMGAAAVAQIAVPLLALLIWQPWSATGPESWNTKVAVGVTVMFVVLWVGAALLFRRAAALGANGSR</sequence>
<keyword evidence="1" id="KW-0472">Membrane</keyword>
<organism evidence="2 3">
    <name type="scientific">Hymenobacter glaciei</name>
    <dbReference type="NCBI Taxonomy" id="877209"/>
    <lineage>
        <taxon>Bacteria</taxon>
        <taxon>Pseudomonadati</taxon>
        <taxon>Bacteroidota</taxon>
        <taxon>Cytophagia</taxon>
        <taxon>Cytophagales</taxon>
        <taxon>Hymenobacteraceae</taxon>
        <taxon>Hymenobacter</taxon>
    </lineage>
</organism>
<dbReference type="RefSeq" id="WP_345053380.1">
    <property type="nucleotide sequence ID" value="NZ_BAABDK010000016.1"/>
</dbReference>
<protein>
    <recommendedName>
        <fullName evidence="4">CstA C-terminal domain-containing protein</fullName>
    </recommendedName>
</protein>
<evidence type="ECO:0000313" key="2">
    <source>
        <dbReference type="EMBL" id="GAA4034784.1"/>
    </source>
</evidence>
<accession>A0ABP7U2A1</accession>
<dbReference type="EMBL" id="BAABDK010000016">
    <property type="protein sequence ID" value="GAA4034784.1"/>
    <property type="molecule type" value="Genomic_DNA"/>
</dbReference>
<feature type="transmembrane region" description="Helical" evidence="1">
    <location>
        <begin position="134"/>
        <end position="153"/>
    </location>
</feature>